<dbReference type="InterPro" id="IPR025518">
    <property type="entry name" value="DUF4406"/>
</dbReference>
<protein>
    <submittedName>
        <fullName evidence="1">Hydrolase</fullName>
    </submittedName>
</protein>
<name>A0A9E7MIA0_9CAUD</name>
<keyword evidence="2" id="KW-1185">Reference proteome</keyword>
<dbReference type="SUPFAM" id="SSF52309">
    <property type="entry name" value="N-(deoxy)ribosyltransferase-like"/>
    <property type="match status" value="1"/>
</dbReference>
<accession>A0A9E7MIA0</accession>
<reference evidence="1" key="1">
    <citation type="submission" date="2022-05" db="EMBL/GenBank/DDBJ databases">
        <authorList>
            <person name="Ruan C."/>
        </authorList>
    </citation>
    <scope>NUCLEOTIDE SEQUENCE</scope>
</reference>
<evidence type="ECO:0000313" key="1">
    <source>
        <dbReference type="EMBL" id="USL85067.1"/>
    </source>
</evidence>
<proteinExistence type="predicted"/>
<dbReference type="Proteomes" id="UP001057418">
    <property type="component" value="Segment"/>
</dbReference>
<dbReference type="Pfam" id="PF14359">
    <property type="entry name" value="DUF4406"/>
    <property type="match status" value="1"/>
</dbReference>
<organism evidence="1 2">
    <name type="scientific">Arthrobacter phage SWEP2</name>
    <dbReference type="NCBI Taxonomy" id="2945958"/>
    <lineage>
        <taxon>Viruses</taxon>
        <taxon>Duplodnaviria</taxon>
        <taxon>Heunggongvirae</taxon>
        <taxon>Uroviricota</taxon>
        <taxon>Caudoviricetes</taxon>
        <taxon>Casidaviridae</taxon>
        <taxon>Swepdovirus</taxon>
        <taxon>Swepdovirus SWEP2</taxon>
    </lineage>
</organism>
<sequence>MKLYLAGPMTGYERWNYDAFLAGAEKLRAAGFDVVSPAEIELEAGFDPDTAPDDYTEADYHAAMRRDIQLVLEVDGVALLPGWNRSKGATAEAAVGMAVGIPVLVVDQWLLRAVAVASASEVGA</sequence>
<dbReference type="Gene3D" id="3.40.50.10400">
    <property type="entry name" value="Hypothetical protein PA1492"/>
    <property type="match status" value="1"/>
</dbReference>
<evidence type="ECO:0000313" key="2">
    <source>
        <dbReference type="Proteomes" id="UP001057418"/>
    </source>
</evidence>
<keyword evidence="1" id="KW-0378">Hydrolase</keyword>
<dbReference type="EMBL" id="ON528933">
    <property type="protein sequence ID" value="USL85067.1"/>
    <property type="molecule type" value="Genomic_DNA"/>
</dbReference>
<dbReference type="GO" id="GO:0016787">
    <property type="term" value="F:hydrolase activity"/>
    <property type="evidence" value="ECO:0007669"/>
    <property type="project" value="UniProtKB-KW"/>
</dbReference>